<evidence type="ECO:0000313" key="1">
    <source>
        <dbReference type="EMBL" id="MDQ8208026.1"/>
    </source>
</evidence>
<proteinExistence type="predicted"/>
<comment type="caution">
    <text evidence="1">The sequence shown here is derived from an EMBL/GenBank/DDBJ whole genome shotgun (WGS) entry which is preliminary data.</text>
</comment>
<dbReference type="RefSeq" id="WP_308950421.1">
    <property type="nucleotide sequence ID" value="NZ_JARXHW010000023.1"/>
</dbReference>
<dbReference type="Proteomes" id="UP001225316">
    <property type="component" value="Unassembled WGS sequence"/>
</dbReference>
<gene>
    <name evidence="1" type="ORF">QEH52_10925</name>
</gene>
<dbReference type="EMBL" id="JARXHW010000023">
    <property type="protein sequence ID" value="MDQ8208026.1"/>
    <property type="molecule type" value="Genomic_DNA"/>
</dbReference>
<reference evidence="1 2" key="1">
    <citation type="submission" date="2023-04" db="EMBL/GenBank/DDBJ databases">
        <title>A novel bacteria isolated from coastal sediment.</title>
        <authorList>
            <person name="Liu X.-J."/>
            <person name="Du Z.-J."/>
        </authorList>
    </citation>
    <scope>NUCLEOTIDE SEQUENCE [LARGE SCALE GENOMIC DNA]</scope>
    <source>
        <strain evidence="1 2">SDUM461003</strain>
    </source>
</reference>
<evidence type="ECO:0000313" key="2">
    <source>
        <dbReference type="Proteomes" id="UP001225316"/>
    </source>
</evidence>
<protein>
    <submittedName>
        <fullName evidence="1">Uncharacterized protein</fullName>
    </submittedName>
</protein>
<sequence>MLQNDTARATSYVTQVLQDEAEQIRLLNWSALQNLARSATFTASETIQFPEVQPDKFVFKREITVPNGESGLLQIRLSAEWTGIKDDTHQLAMVFNYAENGMHDYYYGLRP</sequence>
<organism evidence="1 2">
    <name type="scientific">Thalassobacterium maritimum</name>
    <dbReference type="NCBI Taxonomy" id="3041265"/>
    <lineage>
        <taxon>Bacteria</taxon>
        <taxon>Pseudomonadati</taxon>
        <taxon>Verrucomicrobiota</taxon>
        <taxon>Opitutia</taxon>
        <taxon>Puniceicoccales</taxon>
        <taxon>Coraliomargaritaceae</taxon>
        <taxon>Thalassobacterium</taxon>
    </lineage>
</organism>
<name>A0ABU1AVB8_9BACT</name>
<accession>A0ABU1AVB8</accession>
<keyword evidence="2" id="KW-1185">Reference proteome</keyword>